<protein>
    <submittedName>
        <fullName evidence="1">Uncharacterized protein</fullName>
    </submittedName>
</protein>
<dbReference type="EMBL" id="FOXQ01000028">
    <property type="protein sequence ID" value="SFQ55681.1"/>
    <property type="molecule type" value="Genomic_DNA"/>
</dbReference>
<keyword evidence="2" id="KW-1185">Reference proteome</keyword>
<feature type="non-terminal residue" evidence="1">
    <location>
        <position position="341"/>
    </location>
</feature>
<reference evidence="1 2" key="1">
    <citation type="submission" date="2016-10" db="EMBL/GenBank/DDBJ databases">
        <authorList>
            <person name="de Groot N.N."/>
        </authorList>
    </citation>
    <scope>NUCLEOTIDE SEQUENCE [LARGE SCALE GENOMIC DNA]</scope>
    <source>
        <strain evidence="1 2">DSM 28286</strain>
    </source>
</reference>
<evidence type="ECO:0000313" key="1">
    <source>
        <dbReference type="EMBL" id="SFQ55681.1"/>
    </source>
</evidence>
<evidence type="ECO:0000313" key="2">
    <source>
        <dbReference type="Proteomes" id="UP000199031"/>
    </source>
</evidence>
<dbReference type="InterPro" id="IPR036866">
    <property type="entry name" value="RibonucZ/Hydroxyglut_hydro"/>
</dbReference>
<proteinExistence type="predicted"/>
<gene>
    <name evidence="1" type="ORF">SAMN05444277_1281</name>
</gene>
<name>A0A1I5ZGV1_9BACT</name>
<dbReference type="Proteomes" id="UP000199031">
    <property type="component" value="Unassembled WGS sequence"/>
</dbReference>
<dbReference type="Gene3D" id="3.60.15.10">
    <property type="entry name" value="Ribonuclease Z/Hydroxyacylglutathione hydrolase-like"/>
    <property type="match status" value="1"/>
</dbReference>
<dbReference type="AlphaFoldDB" id="A0A1I5ZGV1"/>
<organism evidence="1 2">
    <name type="scientific">Parafilimonas terrae</name>
    <dbReference type="NCBI Taxonomy" id="1465490"/>
    <lineage>
        <taxon>Bacteria</taxon>
        <taxon>Pseudomonadati</taxon>
        <taxon>Bacteroidota</taxon>
        <taxon>Chitinophagia</taxon>
        <taxon>Chitinophagales</taxon>
        <taxon>Chitinophagaceae</taxon>
        <taxon>Parafilimonas</taxon>
    </lineage>
</organism>
<dbReference type="RefSeq" id="WP_218148602.1">
    <property type="nucleotide sequence ID" value="NZ_FOXQ01000028.1"/>
</dbReference>
<accession>A0A1I5ZGV1</accession>
<sequence length="341" mass="39357">MRKLLLKNVGDGLNLIINNQRHNDLTVDFGGDENIHCYCYFHDSFMLSYFHADHYNGILNCRHPHHFHWDLENFYHPAMPTFTEAKQFFISLLTINIRVSNNHPIQNTILDYVRRLNRRPLKFKAVSKGDIVVCGKRKYEILWPPKELTEEEALTDIRNAIRDFNEAKESDEQLREIYETVNHRYSEVEDINEIEIKNINDINELTEFDGELSEAVQKANKSLRKAANRLSIAFRQDDNILFLGDLESSEIKSLVADLVSNKNVVYDILIAAHHGTHWHRSLEGISVDICLASIGQTLKSKIKYEYKSILGTPFKLTTSGRGKLTNGFAGEDFQFVCIQAV</sequence>